<sequence length="50" mass="6189">MIPVTYKRIRSGKRKPIQLCEKPRQWKEFVTHEQYLTSCSRWKKSKSHRQ</sequence>
<keyword evidence="2" id="KW-1185">Reference proteome</keyword>
<name>A0AAE9VHX8_9CAUD</name>
<protein>
    <submittedName>
        <fullName evidence="1">Uncharacterized protein</fullName>
    </submittedName>
</protein>
<accession>A0AAE9VHX8</accession>
<reference evidence="1 2" key="1">
    <citation type="submission" date="2022-10" db="EMBL/GenBank/DDBJ databases">
        <authorList>
            <person name="Souza D.M."/>
            <person name="Yamada J.K."/>
            <person name="Rosa R.B."/>
            <person name="Janssen L."/>
            <person name="Andrade M."/>
            <person name="Franco R."/>
            <person name="Nagata A.K."/>
            <person name="Ribeiro B.M."/>
        </authorList>
    </citation>
    <scope>NUCLEOTIDE SEQUENCE [LARGE SCALE GENOMIC DNA]</scope>
</reference>
<evidence type="ECO:0000313" key="1">
    <source>
        <dbReference type="EMBL" id="WAX24020.1"/>
    </source>
</evidence>
<dbReference type="EMBL" id="OP583591">
    <property type="protein sequence ID" value="WAX24020.1"/>
    <property type="molecule type" value="Genomic_DNA"/>
</dbReference>
<dbReference type="Proteomes" id="UP001211871">
    <property type="component" value="Segment"/>
</dbReference>
<gene>
    <name evidence="1" type="ORF">F5_00004</name>
</gene>
<evidence type="ECO:0000313" key="2">
    <source>
        <dbReference type="Proteomes" id="UP001211871"/>
    </source>
</evidence>
<proteinExistence type="predicted"/>
<organism evidence="1 2">
    <name type="scientific">Xanthomonas phage F5</name>
    <dbReference type="NCBI Taxonomy" id="3003369"/>
    <lineage>
        <taxon>Viruses</taxon>
        <taxon>Duplodnaviria</taxon>
        <taxon>Heunggongvirae</taxon>
        <taxon>Uroviricota</taxon>
        <taxon>Caudoviricetes</taxon>
        <taxon>Autographivirales</taxon>
        <taxon>Autonotataviridae</taxon>
        <taxon>Gujervirinae</taxon>
        <taxon>Pradovirus</taxon>
        <taxon>Pradovirus F5</taxon>
    </lineage>
</organism>